<dbReference type="Proteomes" id="UP001281410">
    <property type="component" value="Unassembled WGS sequence"/>
</dbReference>
<dbReference type="AlphaFoldDB" id="A0AAE0AN20"/>
<gene>
    <name evidence="1" type="ORF">Dsin_015038</name>
</gene>
<keyword evidence="2" id="KW-1185">Reference proteome</keyword>
<proteinExistence type="predicted"/>
<organism evidence="1 2">
    <name type="scientific">Dipteronia sinensis</name>
    <dbReference type="NCBI Taxonomy" id="43782"/>
    <lineage>
        <taxon>Eukaryota</taxon>
        <taxon>Viridiplantae</taxon>
        <taxon>Streptophyta</taxon>
        <taxon>Embryophyta</taxon>
        <taxon>Tracheophyta</taxon>
        <taxon>Spermatophyta</taxon>
        <taxon>Magnoliopsida</taxon>
        <taxon>eudicotyledons</taxon>
        <taxon>Gunneridae</taxon>
        <taxon>Pentapetalae</taxon>
        <taxon>rosids</taxon>
        <taxon>malvids</taxon>
        <taxon>Sapindales</taxon>
        <taxon>Sapindaceae</taxon>
        <taxon>Hippocastanoideae</taxon>
        <taxon>Acereae</taxon>
        <taxon>Dipteronia</taxon>
    </lineage>
</organism>
<accession>A0AAE0AN20</accession>
<comment type="caution">
    <text evidence="1">The sequence shown here is derived from an EMBL/GenBank/DDBJ whole genome shotgun (WGS) entry which is preliminary data.</text>
</comment>
<dbReference type="EMBL" id="JANJYJ010000004">
    <property type="protein sequence ID" value="KAK3221068.1"/>
    <property type="molecule type" value="Genomic_DNA"/>
</dbReference>
<evidence type="ECO:0000313" key="1">
    <source>
        <dbReference type="EMBL" id="KAK3221068.1"/>
    </source>
</evidence>
<name>A0AAE0AN20_9ROSI</name>
<protein>
    <submittedName>
        <fullName evidence="1">Uncharacterized protein</fullName>
    </submittedName>
</protein>
<sequence length="126" mass="14339">MLWEILAKIKVVENDWRTHRKLCCRGLVQQAVQSAHAAYAMEMERLRQRIASSCCFSFLKVGWNFEWVGFGSPRLYGSRFLIEFDECGISSSTIKALTAVGYIQMTRVKEATLSDCHGGRLVMKAI</sequence>
<reference evidence="1" key="1">
    <citation type="journal article" date="2023" name="Plant J.">
        <title>Genome sequences and population genomics provide insights into the demographic history, inbreeding, and mutation load of two 'living fossil' tree species of Dipteronia.</title>
        <authorList>
            <person name="Feng Y."/>
            <person name="Comes H.P."/>
            <person name="Chen J."/>
            <person name="Zhu S."/>
            <person name="Lu R."/>
            <person name="Zhang X."/>
            <person name="Li P."/>
            <person name="Qiu J."/>
            <person name="Olsen K.M."/>
            <person name="Qiu Y."/>
        </authorList>
    </citation>
    <scope>NUCLEOTIDE SEQUENCE</scope>
    <source>
        <strain evidence="1">NBL</strain>
    </source>
</reference>
<evidence type="ECO:0000313" key="2">
    <source>
        <dbReference type="Proteomes" id="UP001281410"/>
    </source>
</evidence>